<evidence type="ECO:0000256" key="3">
    <source>
        <dbReference type="ARBA" id="ARBA00022692"/>
    </source>
</evidence>
<dbReference type="EMBL" id="BMOR01000006">
    <property type="protein sequence ID" value="GGN36622.1"/>
    <property type="molecule type" value="Genomic_DNA"/>
</dbReference>
<evidence type="ECO:0000256" key="6">
    <source>
        <dbReference type="ARBA" id="ARBA00023303"/>
    </source>
</evidence>
<evidence type="ECO:0000313" key="11">
    <source>
        <dbReference type="Proteomes" id="UP000645517"/>
    </source>
</evidence>
<evidence type="ECO:0000313" key="10">
    <source>
        <dbReference type="EMBL" id="GGN36622.1"/>
    </source>
</evidence>
<comment type="catalytic activity">
    <reaction evidence="8">
        <text>fluoride(in) = fluoride(out)</text>
        <dbReference type="Rhea" id="RHEA:76159"/>
        <dbReference type="ChEBI" id="CHEBI:17051"/>
    </reaction>
    <physiologicalReaction direction="left-to-right" evidence="8">
        <dbReference type="Rhea" id="RHEA:76160"/>
    </physiologicalReaction>
</comment>
<dbReference type="PANTHER" id="PTHR28259">
    <property type="entry name" value="FLUORIDE EXPORT PROTEIN 1-RELATED"/>
    <property type="match status" value="1"/>
</dbReference>
<keyword evidence="9" id="KW-0479">Metal-binding</keyword>
<sequence>MPEFGALPYAVCMNAWLWVMAGGAVGAAARYGAQLLLAPLALRAAFPVPVLLINVLGSFLLGLTLTLVGRGVWPDAARLAFGTGVLGAFTTFSTFSVELDDLLAHGRGGAALLYAGLSVTLGVLAAVAGRTLGGRL</sequence>
<comment type="subcellular location">
    <subcellularLocation>
        <location evidence="1 9">Cell membrane</location>
        <topology evidence="1 9">Multi-pass membrane protein</topology>
    </subcellularLocation>
</comment>
<comment type="caution">
    <text evidence="10">The sequence shown here is derived from an EMBL/GenBank/DDBJ whole genome shotgun (WGS) entry which is preliminary data.</text>
</comment>
<dbReference type="InterPro" id="IPR003691">
    <property type="entry name" value="FluC"/>
</dbReference>
<comment type="similarity">
    <text evidence="7 9">Belongs to the fluoride channel Fluc/FEX (TC 1.A.43) family.</text>
</comment>
<dbReference type="HAMAP" id="MF_00454">
    <property type="entry name" value="FluC"/>
    <property type="match status" value="1"/>
</dbReference>
<keyword evidence="11" id="KW-1185">Reference proteome</keyword>
<feature type="transmembrane region" description="Helical" evidence="9">
    <location>
        <begin position="79"/>
        <end position="99"/>
    </location>
</feature>
<gene>
    <name evidence="9 10" type="primary">crcB</name>
    <name evidence="9" type="synonym">fluC</name>
    <name evidence="10" type="ORF">GCM10010842_17650</name>
</gene>
<keyword evidence="9" id="KW-0813">Transport</keyword>
<evidence type="ECO:0000256" key="7">
    <source>
        <dbReference type="ARBA" id="ARBA00035120"/>
    </source>
</evidence>
<evidence type="ECO:0000256" key="4">
    <source>
        <dbReference type="ARBA" id="ARBA00022989"/>
    </source>
</evidence>
<keyword evidence="3 9" id="KW-0812">Transmembrane</keyword>
<evidence type="ECO:0000256" key="8">
    <source>
        <dbReference type="ARBA" id="ARBA00035585"/>
    </source>
</evidence>
<evidence type="ECO:0000256" key="9">
    <source>
        <dbReference type="HAMAP-Rule" id="MF_00454"/>
    </source>
</evidence>
<comment type="function">
    <text evidence="9">Fluoride-specific ion channel. Important for reducing fluoride concentration in the cell, thus reducing its toxicity.</text>
</comment>
<feature type="binding site" evidence="9">
    <location>
        <position position="87"/>
    </location>
    <ligand>
        <name>Na(+)</name>
        <dbReference type="ChEBI" id="CHEBI:29101"/>
        <note>structural</note>
    </ligand>
</feature>
<keyword evidence="9" id="KW-0915">Sodium</keyword>
<feature type="binding site" evidence="9">
    <location>
        <position position="90"/>
    </location>
    <ligand>
        <name>Na(+)</name>
        <dbReference type="ChEBI" id="CHEBI:29101"/>
        <note>structural</note>
    </ligand>
</feature>
<dbReference type="PANTHER" id="PTHR28259:SF1">
    <property type="entry name" value="FLUORIDE EXPORT PROTEIN 1-RELATED"/>
    <property type="match status" value="1"/>
</dbReference>
<keyword evidence="2 9" id="KW-1003">Cell membrane</keyword>
<evidence type="ECO:0000256" key="2">
    <source>
        <dbReference type="ARBA" id="ARBA00022475"/>
    </source>
</evidence>
<keyword evidence="6 9" id="KW-0407">Ion channel</keyword>
<comment type="activity regulation">
    <text evidence="9">Na(+) is not transported, but it plays an essential structural role and its presence is essential for fluoride channel function.</text>
</comment>
<evidence type="ECO:0000256" key="1">
    <source>
        <dbReference type="ARBA" id="ARBA00004651"/>
    </source>
</evidence>
<reference evidence="11" key="1">
    <citation type="journal article" date="2019" name="Int. J. Syst. Evol. Microbiol.">
        <title>The Global Catalogue of Microorganisms (GCM) 10K type strain sequencing project: providing services to taxonomists for standard genome sequencing and annotation.</title>
        <authorList>
            <consortium name="The Broad Institute Genomics Platform"/>
            <consortium name="The Broad Institute Genome Sequencing Center for Infectious Disease"/>
            <person name="Wu L."/>
            <person name="Ma J."/>
        </authorList>
    </citation>
    <scope>NUCLEOTIDE SEQUENCE [LARGE SCALE GENOMIC DNA]</scope>
    <source>
        <strain evidence="11">JCM 16918</strain>
    </source>
</reference>
<evidence type="ECO:0000256" key="5">
    <source>
        <dbReference type="ARBA" id="ARBA00023136"/>
    </source>
</evidence>
<organism evidence="10 11">
    <name type="scientific">Deinococcus daejeonensis</name>
    <dbReference type="NCBI Taxonomy" id="1007098"/>
    <lineage>
        <taxon>Bacteria</taxon>
        <taxon>Thermotogati</taxon>
        <taxon>Deinococcota</taxon>
        <taxon>Deinococci</taxon>
        <taxon>Deinococcales</taxon>
        <taxon>Deinococcaceae</taxon>
        <taxon>Deinococcus</taxon>
    </lineage>
</organism>
<protein>
    <recommendedName>
        <fullName evidence="9">Fluoride-specific ion channel FluC</fullName>
    </recommendedName>
</protein>
<keyword evidence="5 9" id="KW-0472">Membrane</keyword>
<dbReference type="Proteomes" id="UP000645517">
    <property type="component" value="Unassembled WGS sequence"/>
</dbReference>
<proteinExistence type="inferred from homology"/>
<dbReference type="Pfam" id="PF02537">
    <property type="entry name" value="CRCB"/>
    <property type="match status" value="1"/>
</dbReference>
<feature type="transmembrane region" description="Helical" evidence="9">
    <location>
        <begin position="111"/>
        <end position="132"/>
    </location>
</feature>
<dbReference type="NCBIfam" id="TIGR00494">
    <property type="entry name" value="crcB"/>
    <property type="match status" value="1"/>
</dbReference>
<name>A0ABQ2J3R2_9DEIO</name>
<accession>A0ABQ2J3R2</accession>
<feature type="transmembrane region" description="Helical" evidence="9">
    <location>
        <begin position="6"/>
        <end position="29"/>
    </location>
</feature>
<feature type="transmembrane region" description="Helical" evidence="9">
    <location>
        <begin position="50"/>
        <end position="73"/>
    </location>
</feature>
<keyword evidence="4 9" id="KW-1133">Transmembrane helix</keyword>
<keyword evidence="9" id="KW-0406">Ion transport</keyword>